<reference evidence="5 6" key="1">
    <citation type="submission" date="2016-03" db="EMBL/GenBank/DDBJ databases">
        <title>Cyphomyrmex costatus WGS genome.</title>
        <authorList>
            <person name="Nygaard S."/>
            <person name="Hu H."/>
            <person name="Boomsma J."/>
            <person name="Zhang G."/>
        </authorList>
    </citation>
    <scope>NUCLEOTIDE SEQUENCE [LARGE SCALE GENOMIC DNA]</scope>
    <source>
        <strain evidence="5">MS0001</strain>
        <tissue evidence="5">Whole body</tissue>
    </source>
</reference>
<comment type="cofactor">
    <cofactor evidence="3">
        <name>Zn(2+)</name>
        <dbReference type="ChEBI" id="CHEBI:29105"/>
    </cofactor>
    <text evidence="3">Binds 1 divalent metal cation per subunit.</text>
</comment>
<feature type="domain" description="SMP-30/Gluconolactonase/LRE-like region" evidence="4">
    <location>
        <begin position="13"/>
        <end position="270"/>
    </location>
</feature>
<organism evidence="5 6">
    <name type="scientific">Cyphomyrmex costatus</name>
    <dbReference type="NCBI Taxonomy" id="456900"/>
    <lineage>
        <taxon>Eukaryota</taxon>
        <taxon>Metazoa</taxon>
        <taxon>Ecdysozoa</taxon>
        <taxon>Arthropoda</taxon>
        <taxon>Hexapoda</taxon>
        <taxon>Insecta</taxon>
        <taxon>Pterygota</taxon>
        <taxon>Neoptera</taxon>
        <taxon>Endopterygota</taxon>
        <taxon>Hymenoptera</taxon>
        <taxon>Apocrita</taxon>
        <taxon>Aculeata</taxon>
        <taxon>Formicoidea</taxon>
        <taxon>Formicidae</taxon>
        <taxon>Myrmicinae</taxon>
        <taxon>Cyphomyrmex</taxon>
    </lineage>
</organism>
<evidence type="ECO:0000256" key="1">
    <source>
        <dbReference type="ARBA" id="ARBA00008853"/>
    </source>
</evidence>
<dbReference type="GO" id="GO:0005509">
    <property type="term" value="F:calcium ion binding"/>
    <property type="evidence" value="ECO:0007669"/>
    <property type="project" value="TreeGrafter"/>
</dbReference>
<dbReference type="Proteomes" id="UP000078542">
    <property type="component" value="Unassembled WGS sequence"/>
</dbReference>
<dbReference type="Pfam" id="PF08450">
    <property type="entry name" value="SGL"/>
    <property type="match status" value="1"/>
</dbReference>
<protein>
    <submittedName>
        <fullName evidence="5">Regucalcin</fullName>
    </submittedName>
</protein>
<evidence type="ECO:0000256" key="2">
    <source>
        <dbReference type="PIRSR" id="PIRSR605511-1"/>
    </source>
</evidence>
<evidence type="ECO:0000313" key="5">
    <source>
        <dbReference type="EMBL" id="KYM94919.1"/>
    </source>
</evidence>
<keyword evidence="3" id="KW-0862">Zinc</keyword>
<dbReference type="STRING" id="456900.A0A195C220"/>
<dbReference type="InterPro" id="IPR013658">
    <property type="entry name" value="SGL"/>
</dbReference>
<gene>
    <name evidence="5" type="ORF">ALC62_14514</name>
</gene>
<feature type="active site" description="Proton donor/acceptor" evidence="2">
    <location>
        <position position="211"/>
    </location>
</feature>
<feature type="binding site" evidence="3">
    <location>
        <position position="211"/>
    </location>
    <ligand>
        <name>a divalent metal cation</name>
        <dbReference type="ChEBI" id="CHEBI:60240"/>
    </ligand>
</feature>
<evidence type="ECO:0000256" key="3">
    <source>
        <dbReference type="PIRSR" id="PIRSR605511-2"/>
    </source>
</evidence>
<comment type="similarity">
    <text evidence="1">Belongs to the SMP-30/CGR1 family.</text>
</comment>
<sequence>LAIERVIDIYGFSKGLHWDNCTQKLYFVNIYDQYIHSLDPATGVVNKHGTVGVAIPVAGTTDQFVAGAGKDVILVKWDGNSNKSNVPIEVLFSLDSAQVSTRTNDGKVDPSGRLWIGTMSDKVPVNDMAKSKEIPKQGSLYCIKDNLKPEKKIYPVTISNGLAWNKQNTIMYYIDTLTQVVSYNYNSNNGEISNKKIVFDLDKTNLKGLPDGMTIDTDGNIWVALFGGSQVIGVRPRTGTVVCKVELPVENVISVTFGGPLLDTLYVTTTGCTLDKKQNPDPQAGALFAIRGLEVRGVPANLFKLAKH</sequence>
<feature type="binding site" evidence="3">
    <location>
        <position position="102"/>
    </location>
    <ligand>
        <name>substrate</name>
    </ligand>
</feature>
<proteinExistence type="inferred from homology"/>
<dbReference type="Gene3D" id="2.120.10.30">
    <property type="entry name" value="TolB, C-terminal domain"/>
    <property type="match status" value="1"/>
</dbReference>
<dbReference type="EMBL" id="KQ978344">
    <property type="protein sequence ID" value="KYM94919.1"/>
    <property type="molecule type" value="Genomic_DNA"/>
</dbReference>
<dbReference type="PANTHER" id="PTHR10907:SF66">
    <property type="entry name" value="MIP34848P1-RELATED"/>
    <property type="match status" value="1"/>
</dbReference>
<dbReference type="GO" id="GO:0019853">
    <property type="term" value="P:L-ascorbic acid biosynthetic process"/>
    <property type="evidence" value="ECO:0007669"/>
    <property type="project" value="TreeGrafter"/>
</dbReference>
<dbReference type="GO" id="GO:0004341">
    <property type="term" value="F:gluconolactonase activity"/>
    <property type="evidence" value="ECO:0007669"/>
    <property type="project" value="TreeGrafter"/>
</dbReference>
<dbReference type="AlphaFoldDB" id="A0A195C220"/>
<feature type="binding site" evidence="3">
    <location>
        <position position="104"/>
    </location>
    <ligand>
        <name>substrate</name>
    </ligand>
</feature>
<accession>A0A195C220</accession>
<feature type="non-terminal residue" evidence="5">
    <location>
        <position position="1"/>
    </location>
</feature>
<dbReference type="PRINTS" id="PR01790">
    <property type="entry name" value="SMP30FAMILY"/>
</dbReference>
<evidence type="ECO:0000313" key="6">
    <source>
        <dbReference type="Proteomes" id="UP000078542"/>
    </source>
</evidence>
<evidence type="ECO:0000259" key="4">
    <source>
        <dbReference type="Pfam" id="PF08450"/>
    </source>
</evidence>
<dbReference type="InterPro" id="IPR011042">
    <property type="entry name" value="6-blade_b-propeller_TolB-like"/>
</dbReference>
<feature type="binding site" evidence="3">
    <location>
        <position position="160"/>
    </location>
    <ligand>
        <name>a divalent metal cation</name>
        <dbReference type="ChEBI" id="CHEBI:60240"/>
    </ligand>
</feature>
<keyword evidence="6" id="KW-1185">Reference proteome</keyword>
<dbReference type="PANTHER" id="PTHR10907">
    <property type="entry name" value="REGUCALCIN"/>
    <property type="match status" value="1"/>
</dbReference>
<keyword evidence="3" id="KW-0479">Metal-binding</keyword>
<dbReference type="InterPro" id="IPR005511">
    <property type="entry name" value="SMP-30"/>
</dbReference>
<dbReference type="SUPFAM" id="SSF63829">
    <property type="entry name" value="Calcium-dependent phosphotriesterase"/>
    <property type="match status" value="1"/>
</dbReference>
<name>A0A195C220_9HYME</name>